<reference evidence="11 12" key="1">
    <citation type="submission" date="2024-11" db="EMBL/GenBank/DDBJ databases">
        <title>Chromosome-level genome assembly of the freshwater bivalve Anodonta woodiana.</title>
        <authorList>
            <person name="Chen X."/>
        </authorList>
    </citation>
    <scope>NUCLEOTIDE SEQUENCE [LARGE SCALE GENOMIC DNA]</scope>
    <source>
        <strain evidence="11">MN2024</strain>
        <tissue evidence="11">Gills</tissue>
    </source>
</reference>
<proteinExistence type="predicted"/>
<comment type="function">
    <text evidence="1">May be involved in cell cycle regulation.</text>
</comment>
<dbReference type="AlphaFoldDB" id="A0ABD3X6E0"/>
<evidence type="ECO:0000256" key="10">
    <source>
        <dbReference type="SAM" id="MobiDB-lite"/>
    </source>
</evidence>
<feature type="compositionally biased region" description="Basic and acidic residues" evidence="10">
    <location>
        <begin position="54"/>
        <end position="64"/>
    </location>
</feature>
<evidence type="ECO:0000256" key="4">
    <source>
        <dbReference type="ARBA" id="ARBA00022059"/>
    </source>
</evidence>
<gene>
    <name evidence="11" type="ORF">ACJMK2_027628</name>
</gene>
<evidence type="ECO:0000256" key="3">
    <source>
        <dbReference type="ARBA" id="ARBA00011097"/>
    </source>
</evidence>
<accession>A0ABD3X6E0</accession>
<dbReference type="PANTHER" id="PTHR16523">
    <property type="entry name" value="PEST PROTEOLYTIC SIGNAL-CONTAINING NUCLEAR PROTEIN"/>
    <property type="match status" value="1"/>
</dbReference>
<evidence type="ECO:0000256" key="7">
    <source>
        <dbReference type="ARBA" id="ARBA00022990"/>
    </source>
</evidence>
<keyword evidence="5" id="KW-0597">Phosphoprotein</keyword>
<dbReference type="Pfam" id="PF15473">
    <property type="entry name" value="PCNP"/>
    <property type="match status" value="1"/>
</dbReference>
<dbReference type="PANTHER" id="PTHR16523:SF6">
    <property type="entry name" value="PEST PROTEOLYTIC SIGNAL-CONTAINING NUCLEAR PROTEIN"/>
    <property type="match status" value="1"/>
</dbReference>
<dbReference type="EMBL" id="JBJQND010000003">
    <property type="protein sequence ID" value="KAL3881171.1"/>
    <property type="molecule type" value="Genomic_DNA"/>
</dbReference>
<name>A0ABD3X6E0_SINWO</name>
<comment type="subcellular location">
    <subcellularLocation>
        <location evidence="2">Nucleus</location>
    </subcellularLocation>
</comment>
<evidence type="ECO:0000256" key="9">
    <source>
        <dbReference type="ARBA" id="ARBA00023306"/>
    </source>
</evidence>
<keyword evidence="12" id="KW-1185">Reference proteome</keyword>
<dbReference type="Proteomes" id="UP001634394">
    <property type="component" value="Unassembled WGS sequence"/>
</dbReference>
<dbReference type="InterPro" id="IPR029169">
    <property type="entry name" value="PCNP"/>
</dbReference>
<dbReference type="GO" id="GO:0005634">
    <property type="term" value="C:nucleus"/>
    <property type="evidence" value="ECO:0007669"/>
    <property type="project" value="UniProtKB-SubCell"/>
</dbReference>
<evidence type="ECO:0000256" key="8">
    <source>
        <dbReference type="ARBA" id="ARBA00023242"/>
    </source>
</evidence>
<feature type="region of interest" description="Disordered" evidence="10">
    <location>
        <begin position="1"/>
        <end position="77"/>
    </location>
</feature>
<comment type="caution">
    <text evidence="11">The sequence shown here is derived from an EMBL/GenBank/DDBJ whole genome shotgun (WGS) entry which is preliminary data.</text>
</comment>
<evidence type="ECO:0000256" key="6">
    <source>
        <dbReference type="ARBA" id="ARBA00022843"/>
    </source>
</evidence>
<evidence type="ECO:0000256" key="1">
    <source>
        <dbReference type="ARBA" id="ARBA00002646"/>
    </source>
</evidence>
<evidence type="ECO:0000256" key="2">
    <source>
        <dbReference type="ARBA" id="ARBA00004123"/>
    </source>
</evidence>
<organism evidence="11 12">
    <name type="scientific">Sinanodonta woodiana</name>
    <name type="common">Chinese pond mussel</name>
    <name type="synonym">Anodonta woodiana</name>
    <dbReference type="NCBI Taxonomy" id="1069815"/>
    <lineage>
        <taxon>Eukaryota</taxon>
        <taxon>Metazoa</taxon>
        <taxon>Spiralia</taxon>
        <taxon>Lophotrochozoa</taxon>
        <taxon>Mollusca</taxon>
        <taxon>Bivalvia</taxon>
        <taxon>Autobranchia</taxon>
        <taxon>Heteroconchia</taxon>
        <taxon>Palaeoheterodonta</taxon>
        <taxon>Unionida</taxon>
        <taxon>Unionoidea</taxon>
        <taxon>Unionidae</taxon>
        <taxon>Unioninae</taxon>
        <taxon>Sinanodonta</taxon>
    </lineage>
</organism>
<feature type="compositionally biased region" description="Basic and acidic residues" evidence="10">
    <location>
        <begin position="13"/>
        <end position="24"/>
    </location>
</feature>
<comment type="subunit">
    <text evidence="3">Interacts with UHRF2/NIRF.</text>
</comment>
<keyword evidence="6" id="KW-0832">Ubl conjugation</keyword>
<protein>
    <recommendedName>
        <fullName evidence="4">PEST proteolytic signal-containing nuclear protein</fullName>
    </recommendedName>
</protein>
<keyword evidence="7" id="KW-0007">Acetylation</keyword>
<sequence>MLSAELVTAFEARTQEPDPLRGKQNDNSPQKRKADELEEGAPAEKKPTTFKISLGKEDGIETKQTKMKPMDLSQGVKKKSITVAPIKLSLSGQSKEPPSVLPKTAIVASVFNEDSESEEEEMPPEAKMRMRNIGRDTPTAAGPNSFGKGKLGFCDRQKIIERQLMQQIQDKLEEH</sequence>
<evidence type="ECO:0000256" key="5">
    <source>
        <dbReference type="ARBA" id="ARBA00022553"/>
    </source>
</evidence>
<evidence type="ECO:0000313" key="12">
    <source>
        <dbReference type="Proteomes" id="UP001634394"/>
    </source>
</evidence>
<evidence type="ECO:0000313" key="11">
    <source>
        <dbReference type="EMBL" id="KAL3881171.1"/>
    </source>
</evidence>
<keyword evidence="9" id="KW-0131">Cell cycle</keyword>
<keyword evidence="8" id="KW-0539">Nucleus</keyword>